<dbReference type="SUPFAM" id="SSF55785">
    <property type="entry name" value="PYP-like sensor domain (PAS domain)"/>
    <property type="match status" value="1"/>
</dbReference>
<dbReference type="Pfam" id="PF00990">
    <property type="entry name" value="GGDEF"/>
    <property type="match status" value="1"/>
</dbReference>
<proteinExistence type="predicted"/>
<sequence length="472" mass="55079">MDSKILKYNAKYAEPKSSMFQMLQKDGKIIYVNENWLKETGYREDEVIGKFFKDFLLDESRENVKKDFPRLRDYGCIENVPLKIKRKDGVVIEAVLNGISVYDENGEFLNTRCELKTIHYFIRSNQYMQNLLEEEIFLKKSLYIKSQINNALLFSESLSDFLKHVLFVLSEPSEVFSTTVVKFGKGNEVFSESSESLENPIEDEIKRSLIKNDFLNKISDDFMIIEKDKIIEGFEDVQNFLNDKDILVISTIELENKIHMEKTIFLFHLHGAKLSIFKEKWLKLLINVKELLSLGLNTFDVYENTQAIAEKLSEFSVLESRHNPNKKEELKNCVYREIERYKRYSTPFSLLIFKISNLDSIKNSVAELWVEEISSKISRTINKSIRDIDQLYNLGNEKFIVILTETVENDAVKISERIEKYILDLDPGPVNFIISTGVAESKKDDTFSSIYKRLDQSLRESKKKSKDSLFLC</sequence>
<evidence type="ECO:0000259" key="1">
    <source>
        <dbReference type="PROSITE" id="PS50112"/>
    </source>
</evidence>
<dbReference type="Pfam" id="PF13426">
    <property type="entry name" value="PAS_9"/>
    <property type="match status" value="1"/>
</dbReference>
<name>E3HCG3_ILYPC</name>
<dbReference type="Gene3D" id="3.30.450.20">
    <property type="entry name" value="PAS domain"/>
    <property type="match status" value="1"/>
</dbReference>
<dbReference type="SUPFAM" id="SSF55073">
    <property type="entry name" value="Nucleotide cyclase"/>
    <property type="match status" value="1"/>
</dbReference>
<dbReference type="PROSITE" id="PS50112">
    <property type="entry name" value="PAS"/>
    <property type="match status" value="1"/>
</dbReference>
<keyword evidence="3" id="KW-0614">Plasmid</keyword>
<dbReference type="CDD" id="cd00130">
    <property type="entry name" value="PAS"/>
    <property type="match status" value="1"/>
</dbReference>
<dbReference type="InterPro" id="IPR043128">
    <property type="entry name" value="Rev_trsase/Diguanyl_cyclase"/>
</dbReference>
<feature type="domain" description="PAS" evidence="1">
    <location>
        <begin position="22"/>
        <end position="75"/>
    </location>
</feature>
<accession>E3HCG3</accession>
<dbReference type="Gene3D" id="3.30.70.270">
    <property type="match status" value="1"/>
</dbReference>
<gene>
    <name evidence="3" type="ordered locus">Ilyop_2176</name>
</gene>
<dbReference type="HOGENOM" id="CLU_578440_0_0_0"/>
<dbReference type="InterPro" id="IPR000014">
    <property type="entry name" value="PAS"/>
</dbReference>
<dbReference type="PROSITE" id="PS50887">
    <property type="entry name" value="GGDEF"/>
    <property type="match status" value="1"/>
</dbReference>
<feature type="domain" description="GGDEF" evidence="2">
    <location>
        <begin position="346"/>
        <end position="472"/>
    </location>
</feature>
<dbReference type="SMART" id="SM00267">
    <property type="entry name" value="GGDEF"/>
    <property type="match status" value="1"/>
</dbReference>
<reference evidence="3 4" key="1">
    <citation type="journal article" date="2010" name="Stand. Genomic Sci.">
        <title>Complete genome sequence of Ilyobacter polytropus type strain (CuHbu1).</title>
        <authorList>
            <person name="Sikorski J."/>
            <person name="Chertkov O."/>
            <person name="Lapidus A."/>
            <person name="Nolan M."/>
            <person name="Lucas S."/>
            <person name="Del Rio T.G."/>
            <person name="Tice H."/>
            <person name="Cheng J.F."/>
            <person name="Tapia R."/>
            <person name="Han C."/>
            <person name="Goodwin L."/>
            <person name="Pitluck S."/>
            <person name="Liolios K."/>
            <person name="Ivanova N."/>
            <person name="Mavromatis K."/>
            <person name="Mikhailova N."/>
            <person name="Pati A."/>
            <person name="Chen A."/>
            <person name="Palaniappan K."/>
            <person name="Land M."/>
            <person name="Hauser L."/>
            <person name="Chang Y.J."/>
            <person name="Jeffries C.D."/>
            <person name="Brambilla E."/>
            <person name="Yasawong M."/>
            <person name="Rohde M."/>
            <person name="Pukall R."/>
            <person name="Spring S."/>
            <person name="Goker M."/>
            <person name="Woyke T."/>
            <person name="Bristow J."/>
            <person name="Eisen J.A."/>
            <person name="Markowitz V."/>
            <person name="Hugenholtz P."/>
            <person name="Kyrpides N.C."/>
            <person name="Klenk H.P."/>
        </authorList>
    </citation>
    <scope>NUCLEOTIDE SEQUENCE [LARGE SCALE GENOMIC DNA]</scope>
    <source>
        <strain evidence="4">ATCC 51220 / DSM 2926 / LMG 16218 / CuHBu1</strain>
        <plasmid evidence="4">pILYOP01</plasmid>
    </source>
</reference>
<dbReference type="AlphaFoldDB" id="E3HCG3"/>
<dbReference type="InterPro" id="IPR029787">
    <property type="entry name" value="Nucleotide_cyclase"/>
</dbReference>
<keyword evidence="4" id="KW-1185">Reference proteome</keyword>
<dbReference type="Proteomes" id="UP000006875">
    <property type="component" value="Plasmid pILYOP01"/>
</dbReference>
<dbReference type="SMART" id="SM00091">
    <property type="entry name" value="PAS"/>
    <property type="match status" value="1"/>
</dbReference>
<protein>
    <submittedName>
        <fullName evidence="3">Diguanylate cyclase with PAS/PAC sensor</fullName>
    </submittedName>
</protein>
<dbReference type="InterPro" id="IPR000160">
    <property type="entry name" value="GGDEF_dom"/>
</dbReference>
<organism evidence="3 4">
    <name type="scientific">Ilyobacter polytropus (strain ATCC 51220 / DSM 2926 / LMG 16218 / CuHBu1)</name>
    <dbReference type="NCBI Taxonomy" id="572544"/>
    <lineage>
        <taxon>Bacteria</taxon>
        <taxon>Fusobacteriati</taxon>
        <taxon>Fusobacteriota</taxon>
        <taxon>Fusobacteriia</taxon>
        <taxon>Fusobacteriales</taxon>
        <taxon>Fusobacteriaceae</taxon>
        <taxon>Ilyobacter</taxon>
    </lineage>
</organism>
<dbReference type="EMBL" id="CP002282">
    <property type="protein sequence ID" value="ADO83939.1"/>
    <property type="molecule type" value="Genomic_DNA"/>
</dbReference>
<dbReference type="OrthoDB" id="92309at2"/>
<dbReference type="InterPro" id="IPR035965">
    <property type="entry name" value="PAS-like_dom_sf"/>
</dbReference>
<evidence type="ECO:0000259" key="2">
    <source>
        <dbReference type="PROSITE" id="PS50887"/>
    </source>
</evidence>
<dbReference type="NCBIfam" id="TIGR00229">
    <property type="entry name" value="sensory_box"/>
    <property type="match status" value="1"/>
</dbReference>
<dbReference type="NCBIfam" id="TIGR00254">
    <property type="entry name" value="GGDEF"/>
    <property type="match status" value="1"/>
</dbReference>
<evidence type="ECO:0000313" key="4">
    <source>
        <dbReference type="Proteomes" id="UP000006875"/>
    </source>
</evidence>
<dbReference type="KEGG" id="ipo:Ilyop_2176"/>
<evidence type="ECO:0000313" key="3">
    <source>
        <dbReference type="EMBL" id="ADO83939.1"/>
    </source>
</evidence>
<geneLocation type="plasmid" evidence="3 4">
    <name>pILYOP01</name>
</geneLocation>